<dbReference type="VEuPathDB" id="TrichDB:TVAG_268850"/>
<dbReference type="Proteomes" id="UP000001542">
    <property type="component" value="Unassembled WGS sequence"/>
</dbReference>
<reference evidence="1" key="2">
    <citation type="journal article" date="2007" name="Science">
        <title>Draft genome sequence of the sexually transmitted pathogen Trichomonas vaginalis.</title>
        <authorList>
            <person name="Carlton J.M."/>
            <person name="Hirt R.P."/>
            <person name="Silva J.C."/>
            <person name="Delcher A.L."/>
            <person name="Schatz M."/>
            <person name="Zhao Q."/>
            <person name="Wortman J.R."/>
            <person name="Bidwell S.L."/>
            <person name="Alsmark U.C.M."/>
            <person name="Besteiro S."/>
            <person name="Sicheritz-Ponten T."/>
            <person name="Noel C.J."/>
            <person name="Dacks J.B."/>
            <person name="Foster P.G."/>
            <person name="Simillion C."/>
            <person name="Van de Peer Y."/>
            <person name="Miranda-Saavedra D."/>
            <person name="Barton G.J."/>
            <person name="Westrop G.D."/>
            <person name="Mueller S."/>
            <person name="Dessi D."/>
            <person name="Fiori P.L."/>
            <person name="Ren Q."/>
            <person name="Paulsen I."/>
            <person name="Zhang H."/>
            <person name="Bastida-Corcuera F.D."/>
            <person name="Simoes-Barbosa A."/>
            <person name="Brown M.T."/>
            <person name="Hayes R.D."/>
            <person name="Mukherjee M."/>
            <person name="Okumura C.Y."/>
            <person name="Schneider R."/>
            <person name="Smith A.J."/>
            <person name="Vanacova S."/>
            <person name="Villalvazo M."/>
            <person name="Haas B.J."/>
            <person name="Pertea M."/>
            <person name="Feldblyum T.V."/>
            <person name="Utterback T.R."/>
            <person name="Shu C.L."/>
            <person name="Osoegawa K."/>
            <person name="de Jong P.J."/>
            <person name="Hrdy I."/>
            <person name="Horvathova L."/>
            <person name="Zubacova Z."/>
            <person name="Dolezal P."/>
            <person name="Malik S.B."/>
            <person name="Logsdon J.M. Jr."/>
            <person name="Henze K."/>
            <person name="Gupta A."/>
            <person name="Wang C.C."/>
            <person name="Dunne R.L."/>
            <person name="Upcroft J.A."/>
            <person name="Upcroft P."/>
            <person name="White O."/>
            <person name="Salzberg S.L."/>
            <person name="Tang P."/>
            <person name="Chiu C.-H."/>
            <person name="Lee Y.-S."/>
            <person name="Embley T.M."/>
            <person name="Coombs G.H."/>
            <person name="Mottram J.C."/>
            <person name="Tachezy J."/>
            <person name="Fraser-Liggett C.M."/>
            <person name="Johnson P.J."/>
        </authorList>
    </citation>
    <scope>NUCLEOTIDE SEQUENCE [LARGE SCALE GENOMIC DNA]</scope>
    <source>
        <strain evidence="1">G3</strain>
    </source>
</reference>
<evidence type="ECO:0000313" key="1">
    <source>
        <dbReference type="EMBL" id="EAX95148.1"/>
    </source>
</evidence>
<dbReference type="KEGG" id="tva:4752892"/>
<protein>
    <recommendedName>
        <fullName evidence="3">Right handed beta helix domain-containing protein</fullName>
    </recommendedName>
</protein>
<dbReference type="InParanoid" id="A2FIX1"/>
<proteinExistence type="predicted"/>
<organism evidence="1 2">
    <name type="scientific">Trichomonas vaginalis (strain ATCC PRA-98 / G3)</name>
    <dbReference type="NCBI Taxonomy" id="412133"/>
    <lineage>
        <taxon>Eukaryota</taxon>
        <taxon>Metamonada</taxon>
        <taxon>Parabasalia</taxon>
        <taxon>Trichomonadida</taxon>
        <taxon>Trichomonadidae</taxon>
        <taxon>Trichomonas</taxon>
    </lineage>
</organism>
<dbReference type="VEuPathDB" id="TrichDB:TVAGG3_0473490"/>
<evidence type="ECO:0000313" key="2">
    <source>
        <dbReference type="Proteomes" id="UP000001542"/>
    </source>
</evidence>
<reference evidence="1" key="1">
    <citation type="submission" date="2006-10" db="EMBL/GenBank/DDBJ databases">
        <authorList>
            <person name="Amadeo P."/>
            <person name="Zhao Q."/>
            <person name="Wortman J."/>
            <person name="Fraser-Liggett C."/>
            <person name="Carlton J."/>
        </authorList>
    </citation>
    <scope>NUCLEOTIDE SEQUENCE</scope>
    <source>
        <strain evidence="1">G3</strain>
    </source>
</reference>
<gene>
    <name evidence="1" type="ORF">TVAG_268850</name>
</gene>
<accession>A2FIX1</accession>
<evidence type="ECO:0008006" key="3">
    <source>
        <dbReference type="Google" id="ProtNLM"/>
    </source>
</evidence>
<dbReference type="RefSeq" id="XP_001308078.1">
    <property type="nucleotide sequence ID" value="XM_001308077.1"/>
</dbReference>
<name>A2FIX1_TRIV3</name>
<sequence length="333" mass="38122">MKLIHSFFYIPGFTNGPKRLVHDWSDLYWDDIYNKSSEFRQVTQPGNYWADTITAIDINQQIFNLNQQSSKVLITNGLFININPQASRGINGGVISQSLGYSFHYHICAMNCNANIGAYNYIYPNSDIFNNYSATDSTFMNCHCTNSVLFIESNNILHKNLNITHCVGVSRCTYVFRVRSENGTSKFNNLAYCNSTYYLFLHRLNRSTLMKHCNIIKNYNSGEKGLIGIMDEITSLTVIDSIFRRNTCKYMFSADSTSESTSIFISDCYFHGNSFNSFSFGRNITGTTINTAKNPYNLGLYSSAFWKAATSIQCERICQNYNNHLRSLLRIHR</sequence>
<dbReference type="EMBL" id="DS113821">
    <property type="protein sequence ID" value="EAX95148.1"/>
    <property type="molecule type" value="Genomic_DNA"/>
</dbReference>
<keyword evidence="2" id="KW-1185">Reference proteome</keyword>
<dbReference type="AlphaFoldDB" id="A2FIX1"/>